<dbReference type="AlphaFoldDB" id="A0A8H4RHL3"/>
<evidence type="ECO:0000313" key="3">
    <source>
        <dbReference type="Proteomes" id="UP000566819"/>
    </source>
</evidence>
<evidence type="ECO:0000256" key="1">
    <source>
        <dbReference type="SAM" id="MobiDB-lite"/>
    </source>
</evidence>
<name>A0A8H4RHL3_9HELO</name>
<dbReference type="Proteomes" id="UP000566819">
    <property type="component" value="Unassembled WGS sequence"/>
</dbReference>
<accession>A0A8H4RHL3</accession>
<proteinExistence type="predicted"/>
<evidence type="ECO:0000313" key="2">
    <source>
        <dbReference type="EMBL" id="KAF4628866.1"/>
    </source>
</evidence>
<dbReference type="OrthoDB" id="3522412at2759"/>
<gene>
    <name evidence="2" type="ORF">G7Y89_g9283</name>
</gene>
<comment type="caution">
    <text evidence="2">The sequence shown here is derived from an EMBL/GenBank/DDBJ whole genome shotgun (WGS) entry which is preliminary data.</text>
</comment>
<feature type="region of interest" description="Disordered" evidence="1">
    <location>
        <begin position="1"/>
        <end position="30"/>
    </location>
</feature>
<reference evidence="2 3" key="1">
    <citation type="submission" date="2020-03" db="EMBL/GenBank/DDBJ databases">
        <title>Draft Genome Sequence of Cudoniella acicularis.</title>
        <authorList>
            <person name="Buettner E."/>
            <person name="Kellner H."/>
        </authorList>
    </citation>
    <scope>NUCLEOTIDE SEQUENCE [LARGE SCALE GENOMIC DNA]</scope>
    <source>
        <strain evidence="2 3">DSM 108380</strain>
    </source>
</reference>
<protein>
    <submittedName>
        <fullName evidence="2">Uncharacterized protein</fullName>
    </submittedName>
</protein>
<organism evidence="2 3">
    <name type="scientific">Cudoniella acicularis</name>
    <dbReference type="NCBI Taxonomy" id="354080"/>
    <lineage>
        <taxon>Eukaryota</taxon>
        <taxon>Fungi</taxon>
        <taxon>Dikarya</taxon>
        <taxon>Ascomycota</taxon>
        <taxon>Pezizomycotina</taxon>
        <taxon>Leotiomycetes</taxon>
        <taxon>Helotiales</taxon>
        <taxon>Tricladiaceae</taxon>
        <taxon>Cudoniella</taxon>
    </lineage>
</organism>
<keyword evidence="3" id="KW-1185">Reference proteome</keyword>
<sequence>MKGLSPEEQMEAALSKGLSQDRSDINSKPVYRKLDEKSSEPRYEAMWNFWKAYKKEMEKKNPGIYIDLDDITTAKHVAKAVGLATQNGRDGWQESGREGYYIYGGSPYPVMLYILAQGAAKSR</sequence>
<dbReference type="EMBL" id="JAAMPI010000751">
    <property type="protein sequence ID" value="KAF4628866.1"/>
    <property type="molecule type" value="Genomic_DNA"/>
</dbReference>